<feature type="domain" description="ABC transporter" evidence="10">
    <location>
        <begin position="2"/>
        <end position="238"/>
    </location>
</feature>
<dbReference type="PROSITE" id="PS50893">
    <property type="entry name" value="ABC_TRANSPORTER_2"/>
    <property type="match status" value="1"/>
</dbReference>
<keyword evidence="7" id="KW-0408">Iron</keyword>
<comment type="subcellular location">
    <subcellularLocation>
        <location evidence="1">Cell membrane</location>
        <topology evidence="1">Peripheral membrane protein</topology>
    </subcellularLocation>
</comment>
<dbReference type="PANTHER" id="PTHR42771:SF2">
    <property type="entry name" value="IRON(3+)-HYDROXAMATE IMPORT ATP-BINDING PROTEIN FHUC"/>
    <property type="match status" value="1"/>
</dbReference>
<evidence type="ECO:0000259" key="10">
    <source>
        <dbReference type="PROSITE" id="PS50893"/>
    </source>
</evidence>
<dbReference type="InterPro" id="IPR017871">
    <property type="entry name" value="ABC_transporter-like_CS"/>
</dbReference>
<dbReference type="EMBL" id="JBHSQQ010000097">
    <property type="protein sequence ID" value="MFC5943157.1"/>
    <property type="molecule type" value="Genomic_DNA"/>
</dbReference>
<dbReference type="InterPro" id="IPR051535">
    <property type="entry name" value="Siderophore_ABC-ATPase"/>
</dbReference>
<dbReference type="SMART" id="SM00382">
    <property type="entry name" value="AAA"/>
    <property type="match status" value="1"/>
</dbReference>
<accession>A0ABW1HSK0</accession>
<sequence>MLSTRDLVVGYDERTVLDGLDVTLPAGAFTVIVGPNACGKSTLLRTMARLLTPRSGTVLLDGTAIRDLPTREVARRLGVLPQSPLVPEGVTVADLVGRGRQPYQRWWRQWSAADSAAVDEAMALADVAGLADRPVDTLSGGQRQRVWIAMTLAQDTEALLLDEPTTFLDLAHQVEVLDLLHRLRAERGRTVVAVLHDLNQAARYADHLVAMHAGAVVAAGPPREILTAALVRDVFGLDCVVVPCPVSGAPLVVPALTTPSPAAVPAPAPAASASAASSVASAAGPSAG</sequence>
<keyword evidence="8" id="KW-0406">Ion transport</keyword>
<evidence type="ECO:0000313" key="11">
    <source>
        <dbReference type="EMBL" id="MFC5943157.1"/>
    </source>
</evidence>
<evidence type="ECO:0000256" key="4">
    <source>
        <dbReference type="ARBA" id="ARBA00022496"/>
    </source>
</evidence>
<evidence type="ECO:0000256" key="1">
    <source>
        <dbReference type="ARBA" id="ARBA00004202"/>
    </source>
</evidence>
<comment type="caution">
    <text evidence="11">The sequence shown here is derived from an EMBL/GenBank/DDBJ whole genome shotgun (WGS) entry which is preliminary data.</text>
</comment>
<dbReference type="Pfam" id="PF00005">
    <property type="entry name" value="ABC_tran"/>
    <property type="match status" value="1"/>
</dbReference>
<evidence type="ECO:0000256" key="7">
    <source>
        <dbReference type="ARBA" id="ARBA00023004"/>
    </source>
</evidence>
<evidence type="ECO:0000256" key="3">
    <source>
        <dbReference type="ARBA" id="ARBA00022475"/>
    </source>
</evidence>
<dbReference type="PROSITE" id="PS00211">
    <property type="entry name" value="ABC_TRANSPORTER_1"/>
    <property type="match status" value="1"/>
</dbReference>
<organism evidence="11 12">
    <name type="scientific">Micromonospora harpali</name>
    <dbReference type="NCBI Taxonomy" id="1490225"/>
    <lineage>
        <taxon>Bacteria</taxon>
        <taxon>Bacillati</taxon>
        <taxon>Actinomycetota</taxon>
        <taxon>Actinomycetes</taxon>
        <taxon>Micromonosporales</taxon>
        <taxon>Micromonosporaceae</taxon>
        <taxon>Micromonospora</taxon>
    </lineage>
</organism>
<dbReference type="Gene3D" id="3.40.50.300">
    <property type="entry name" value="P-loop containing nucleotide triphosphate hydrolases"/>
    <property type="match status" value="1"/>
</dbReference>
<dbReference type="InterPro" id="IPR003439">
    <property type="entry name" value="ABC_transporter-like_ATP-bd"/>
</dbReference>
<dbReference type="GO" id="GO:0005524">
    <property type="term" value="F:ATP binding"/>
    <property type="evidence" value="ECO:0007669"/>
    <property type="project" value="UniProtKB-KW"/>
</dbReference>
<dbReference type="InterPro" id="IPR003593">
    <property type="entry name" value="AAA+_ATPase"/>
</dbReference>
<keyword evidence="6 11" id="KW-0067">ATP-binding</keyword>
<evidence type="ECO:0000256" key="9">
    <source>
        <dbReference type="ARBA" id="ARBA00023136"/>
    </source>
</evidence>
<dbReference type="InterPro" id="IPR027417">
    <property type="entry name" value="P-loop_NTPase"/>
</dbReference>
<dbReference type="Proteomes" id="UP001596207">
    <property type="component" value="Unassembled WGS sequence"/>
</dbReference>
<keyword evidence="4" id="KW-0410">Iron transport</keyword>
<keyword evidence="12" id="KW-1185">Reference proteome</keyword>
<evidence type="ECO:0000256" key="8">
    <source>
        <dbReference type="ARBA" id="ARBA00023065"/>
    </source>
</evidence>
<gene>
    <name evidence="11" type="ORF">ACFPZ4_16940</name>
</gene>
<evidence type="ECO:0000256" key="5">
    <source>
        <dbReference type="ARBA" id="ARBA00022741"/>
    </source>
</evidence>
<evidence type="ECO:0000256" key="2">
    <source>
        <dbReference type="ARBA" id="ARBA00022448"/>
    </source>
</evidence>
<dbReference type="CDD" id="cd03214">
    <property type="entry name" value="ABC_Iron-Siderophores_B12_Hemin"/>
    <property type="match status" value="1"/>
</dbReference>
<dbReference type="PANTHER" id="PTHR42771">
    <property type="entry name" value="IRON(3+)-HYDROXAMATE IMPORT ATP-BINDING PROTEIN FHUC"/>
    <property type="match status" value="1"/>
</dbReference>
<protein>
    <submittedName>
        <fullName evidence="11">ABC transporter ATP-binding protein</fullName>
    </submittedName>
</protein>
<keyword evidence="5" id="KW-0547">Nucleotide-binding</keyword>
<reference evidence="12" key="1">
    <citation type="journal article" date="2019" name="Int. J. Syst. Evol. Microbiol.">
        <title>The Global Catalogue of Microorganisms (GCM) 10K type strain sequencing project: providing services to taxonomists for standard genome sequencing and annotation.</title>
        <authorList>
            <consortium name="The Broad Institute Genomics Platform"/>
            <consortium name="The Broad Institute Genome Sequencing Center for Infectious Disease"/>
            <person name="Wu L."/>
            <person name="Ma J."/>
        </authorList>
    </citation>
    <scope>NUCLEOTIDE SEQUENCE [LARGE SCALE GENOMIC DNA]</scope>
    <source>
        <strain evidence="12">CGMCC 4.7173</strain>
    </source>
</reference>
<keyword evidence="9" id="KW-0472">Membrane</keyword>
<proteinExistence type="predicted"/>
<keyword evidence="2" id="KW-0813">Transport</keyword>
<dbReference type="RefSeq" id="WP_353902476.1">
    <property type="nucleotide sequence ID" value="NZ_CP158970.1"/>
</dbReference>
<name>A0ABW1HSK0_9ACTN</name>
<dbReference type="SUPFAM" id="SSF52540">
    <property type="entry name" value="P-loop containing nucleoside triphosphate hydrolases"/>
    <property type="match status" value="1"/>
</dbReference>
<evidence type="ECO:0000256" key="6">
    <source>
        <dbReference type="ARBA" id="ARBA00022840"/>
    </source>
</evidence>
<keyword evidence="3" id="KW-1003">Cell membrane</keyword>
<evidence type="ECO:0000313" key="12">
    <source>
        <dbReference type="Proteomes" id="UP001596207"/>
    </source>
</evidence>